<dbReference type="InterPro" id="IPR051783">
    <property type="entry name" value="NAD(P)-dependent_oxidoreduct"/>
</dbReference>
<dbReference type="InterPro" id="IPR001509">
    <property type="entry name" value="Epimerase_deHydtase"/>
</dbReference>
<feature type="domain" description="NAD-dependent epimerase/dehydratase" evidence="1">
    <location>
        <begin position="147"/>
        <end position="217"/>
    </location>
</feature>
<evidence type="ECO:0000259" key="1">
    <source>
        <dbReference type="Pfam" id="PF01370"/>
    </source>
</evidence>
<dbReference type="Gene3D" id="3.40.50.720">
    <property type="entry name" value="NAD(P)-binding Rossmann-like Domain"/>
    <property type="match status" value="1"/>
</dbReference>
<evidence type="ECO:0000313" key="3">
    <source>
        <dbReference type="Proteomes" id="UP000316096"/>
    </source>
</evidence>
<dbReference type="EMBL" id="VFOZ01000001">
    <property type="protein sequence ID" value="TQL98862.1"/>
    <property type="molecule type" value="Genomic_DNA"/>
</dbReference>
<sequence length="293" mass="30539">MRVFVTGASGWIGSAVVPELISAGHQVLGLARSDASAKAVADRGAEVLRGDLNDTDVLRAGALDSDGVIHLAFVVPSVTEAATRTDAMAIETFAAGLAGSGKPLLISGATLVTPGRTATERDELIAAGPIAARITNMRAALAATDRGVRTSLVMLPRSVHGQGERHGFIPQLITAARARGVSGYVDDGASRWPAVHVKDAARLYRLAVEKAPAGAVLNAVGDEGVRIREIAEAIGRHLNLPARSLPAEEFGGMLVRLLGTDMPASSTITQDLLGWKPTHPGLIEDIEQGHYFS</sequence>
<dbReference type="RefSeq" id="WP_141957415.1">
    <property type="nucleotide sequence ID" value="NZ_VFOZ01000001.1"/>
</dbReference>
<feature type="domain" description="NAD-dependent epimerase/dehydratase" evidence="1">
    <location>
        <begin position="3"/>
        <end position="88"/>
    </location>
</feature>
<comment type="caution">
    <text evidence="2">The sequence shown here is derived from an EMBL/GenBank/DDBJ whole genome shotgun (WGS) entry which is preliminary data.</text>
</comment>
<dbReference type="GO" id="GO:0004029">
    <property type="term" value="F:aldehyde dehydrogenase (NAD+) activity"/>
    <property type="evidence" value="ECO:0007669"/>
    <property type="project" value="TreeGrafter"/>
</dbReference>
<dbReference type="Proteomes" id="UP000316096">
    <property type="component" value="Unassembled WGS sequence"/>
</dbReference>
<proteinExistence type="predicted"/>
<keyword evidence="3" id="KW-1185">Reference proteome</keyword>
<dbReference type="InterPro" id="IPR036291">
    <property type="entry name" value="NAD(P)-bd_dom_sf"/>
</dbReference>
<dbReference type="PANTHER" id="PTHR48079">
    <property type="entry name" value="PROTEIN YEEZ"/>
    <property type="match status" value="1"/>
</dbReference>
<dbReference type="SUPFAM" id="SSF51735">
    <property type="entry name" value="NAD(P)-binding Rossmann-fold domains"/>
    <property type="match status" value="1"/>
</dbReference>
<dbReference type="GO" id="GO:0005737">
    <property type="term" value="C:cytoplasm"/>
    <property type="evidence" value="ECO:0007669"/>
    <property type="project" value="TreeGrafter"/>
</dbReference>
<organism evidence="2 3">
    <name type="scientific">Actinoallomurus bryophytorum</name>
    <dbReference type="NCBI Taxonomy" id="1490222"/>
    <lineage>
        <taxon>Bacteria</taxon>
        <taxon>Bacillati</taxon>
        <taxon>Actinomycetota</taxon>
        <taxon>Actinomycetes</taxon>
        <taxon>Streptosporangiales</taxon>
        <taxon>Thermomonosporaceae</taxon>
        <taxon>Actinoallomurus</taxon>
    </lineage>
</organism>
<evidence type="ECO:0000313" key="2">
    <source>
        <dbReference type="EMBL" id="TQL98862.1"/>
    </source>
</evidence>
<name>A0A543CP34_9ACTN</name>
<dbReference type="Pfam" id="PF01370">
    <property type="entry name" value="Epimerase"/>
    <property type="match status" value="2"/>
</dbReference>
<dbReference type="OrthoDB" id="9787292at2"/>
<accession>A0A543CP34</accession>
<reference evidence="2 3" key="1">
    <citation type="submission" date="2019-06" db="EMBL/GenBank/DDBJ databases">
        <title>Sequencing the genomes of 1000 actinobacteria strains.</title>
        <authorList>
            <person name="Klenk H.-P."/>
        </authorList>
    </citation>
    <scope>NUCLEOTIDE SEQUENCE [LARGE SCALE GENOMIC DNA]</scope>
    <source>
        <strain evidence="2 3">DSM 102200</strain>
    </source>
</reference>
<dbReference type="PANTHER" id="PTHR48079:SF6">
    <property type="entry name" value="NAD(P)-BINDING DOMAIN-CONTAINING PROTEIN-RELATED"/>
    <property type="match status" value="1"/>
</dbReference>
<protein>
    <submittedName>
        <fullName evidence="2">Nucleoside-diphosphate-sugar epimerase</fullName>
    </submittedName>
</protein>
<gene>
    <name evidence="2" type="ORF">FB559_4496</name>
</gene>
<dbReference type="AlphaFoldDB" id="A0A543CP34"/>
<dbReference type="CDD" id="cd05262">
    <property type="entry name" value="SDR_a7"/>
    <property type="match status" value="1"/>
</dbReference>